<evidence type="ECO:0000313" key="6">
    <source>
        <dbReference type="EMBL" id="KAF0298285.1"/>
    </source>
</evidence>
<dbReference type="Pfam" id="PF00752">
    <property type="entry name" value="XPG_N"/>
    <property type="match status" value="1"/>
</dbReference>
<keyword evidence="1" id="KW-0540">Nuclease</keyword>
<dbReference type="InterPro" id="IPR006085">
    <property type="entry name" value="XPG_DNA_repair_N"/>
</dbReference>
<dbReference type="Proteomes" id="UP000440578">
    <property type="component" value="Unassembled WGS sequence"/>
</dbReference>
<evidence type="ECO:0000256" key="3">
    <source>
        <dbReference type="SAM" id="MobiDB-lite"/>
    </source>
</evidence>
<evidence type="ECO:0000259" key="5">
    <source>
        <dbReference type="SMART" id="SM00485"/>
    </source>
</evidence>
<dbReference type="SUPFAM" id="SSF47807">
    <property type="entry name" value="5' to 3' exonuclease, C-terminal subdomain"/>
    <property type="match status" value="1"/>
</dbReference>
<protein>
    <submittedName>
        <fullName evidence="6">Flap endonuclease GEN 1</fullName>
    </submittedName>
</protein>
<feature type="region of interest" description="Disordered" evidence="3">
    <location>
        <begin position="446"/>
        <end position="473"/>
    </location>
</feature>
<organism evidence="6 7">
    <name type="scientific">Amphibalanus amphitrite</name>
    <name type="common">Striped barnacle</name>
    <name type="synonym">Balanus amphitrite</name>
    <dbReference type="NCBI Taxonomy" id="1232801"/>
    <lineage>
        <taxon>Eukaryota</taxon>
        <taxon>Metazoa</taxon>
        <taxon>Ecdysozoa</taxon>
        <taxon>Arthropoda</taxon>
        <taxon>Crustacea</taxon>
        <taxon>Multicrustacea</taxon>
        <taxon>Cirripedia</taxon>
        <taxon>Thoracica</taxon>
        <taxon>Thoracicalcarea</taxon>
        <taxon>Balanomorpha</taxon>
        <taxon>Balanoidea</taxon>
        <taxon>Balanidae</taxon>
        <taxon>Amphibalaninae</taxon>
        <taxon>Amphibalanus</taxon>
    </lineage>
</organism>
<evidence type="ECO:0000313" key="7">
    <source>
        <dbReference type="Proteomes" id="UP000440578"/>
    </source>
</evidence>
<dbReference type="InterPro" id="IPR029060">
    <property type="entry name" value="PIN-like_dom_sf"/>
</dbReference>
<dbReference type="OrthoDB" id="2959108at2759"/>
<evidence type="ECO:0000259" key="4">
    <source>
        <dbReference type="SMART" id="SM00484"/>
    </source>
</evidence>
<dbReference type="SMART" id="SM00485">
    <property type="entry name" value="XPGN"/>
    <property type="match status" value="1"/>
</dbReference>
<comment type="caution">
    <text evidence="6">The sequence shown here is derived from an EMBL/GenBank/DDBJ whole genome shotgun (WGS) entry which is preliminary data.</text>
</comment>
<feature type="compositionally biased region" description="Basic residues" evidence="3">
    <location>
        <begin position="447"/>
        <end position="460"/>
    </location>
</feature>
<dbReference type="Gene3D" id="3.40.50.1010">
    <property type="entry name" value="5'-nuclease"/>
    <property type="match status" value="1"/>
</dbReference>
<sequence>MGVKGLWSVLESVGEPCPLSELAERTVAVDLSGWVVEAETAKALAGAVNQPYLRNLVYRTTALLLQHTLPVFVLDGAAPTLKLAEMARRQGGGATSGGRQQLRGRLRRCARLLDALGVPHVTSDGEAEALCARLDASGRVDGVVSDDVDAALFGARTLYRRLNAGKTGGEATRYSLQRVRDELGLDCQQLRELALLLGCDFLPAGLPGLGLQVSQQLVRRLDGRPLLLQLSGWLRQPPLSTMPAVGELGRAPSHCVRCGHPGTETRHRRDSCALCDTVNGCTAAAESPVCPCDWHRQRRDAEKYSAELKARDCARRCPEYEADAAAAESELKRSAPLPECDITWRRPDLAQFTTLAGEELGWTEEQSRKVAAPLLARWQLRHGGGGDETSPLRAIQVVRTSKHHHIDCYLVRWRLDGCPEELETHEPRPLVEAALKPLVNAFLETKKPKKAAPRRPRKTKAAAGAGPQAKVATGSPSKLITDFFPIRKKAARVVEKGPCRARELDSDGSIADLSAIIDAITRTHIADDAVIVISDDDDDDDVLEVNTETVSDSDSDTEYVPLFRRLALA</sequence>
<dbReference type="InterPro" id="IPR006086">
    <property type="entry name" value="XPG-I_dom"/>
</dbReference>
<dbReference type="PANTHER" id="PTHR11081">
    <property type="entry name" value="FLAP ENDONUCLEASE FAMILY MEMBER"/>
    <property type="match status" value="1"/>
</dbReference>
<dbReference type="InterPro" id="IPR006084">
    <property type="entry name" value="XPG/Rad2"/>
</dbReference>
<dbReference type="InterPro" id="IPR036279">
    <property type="entry name" value="5-3_exonuclease_C_sf"/>
</dbReference>
<accession>A0A6A4VVW3</accession>
<keyword evidence="7" id="KW-1185">Reference proteome</keyword>
<keyword evidence="2" id="KW-0378">Hydrolase</keyword>
<keyword evidence="6" id="KW-0255">Endonuclease</keyword>
<feature type="domain" description="XPG-I" evidence="4">
    <location>
        <begin position="114"/>
        <end position="185"/>
    </location>
</feature>
<dbReference type="EMBL" id="VIIS01001440">
    <property type="protein sequence ID" value="KAF0298285.1"/>
    <property type="molecule type" value="Genomic_DNA"/>
</dbReference>
<dbReference type="PANTHER" id="PTHR11081:SF59">
    <property type="entry name" value="FI23547P1"/>
    <property type="match status" value="1"/>
</dbReference>
<evidence type="ECO:0000256" key="1">
    <source>
        <dbReference type="ARBA" id="ARBA00022722"/>
    </source>
</evidence>
<dbReference type="SMART" id="SM00484">
    <property type="entry name" value="XPGI"/>
    <property type="match status" value="1"/>
</dbReference>
<gene>
    <name evidence="6" type="primary">Gen1</name>
    <name evidence="6" type="ORF">FJT64_004399</name>
</gene>
<dbReference type="PRINTS" id="PR00853">
    <property type="entry name" value="XPGRADSUPER"/>
</dbReference>
<proteinExistence type="predicted"/>
<dbReference type="AlphaFoldDB" id="A0A6A4VVW3"/>
<feature type="domain" description="XPG N-terminal" evidence="5">
    <location>
        <begin position="1"/>
        <end position="96"/>
    </location>
</feature>
<reference evidence="6 7" key="1">
    <citation type="submission" date="2019-07" db="EMBL/GenBank/DDBJ databases">
        <title>Draft genome assembly of a fouling barnacle, Amphibalanus amphitrite (Darwin, 1854): The first reference genome for Thecostraca.</title>
        <authorList>
            <person name="Kim W."/>
        </authorList>
    </citation>
    <scope>NUCLEOTIDE SEQUENCE [LARGE SCALE GENOMIC DNA]</scope>
    <source>
        <strain evidence="6">SNU_AA5</strain>
        <tissue evidence="6">Soma without cirri and trophi</tissue>
    </source>
</reference>
<dbReference type="GO" id="GO:0017108">
    <property type="term" value="F:5'-flap endonuclease activity"/>
    <property type="evidence" value="ECO:0007669"/>
    <property type="project" value="TreeGrafter"/>
</dbReference>
<dbReference type="Pfam" id="PF00867">
    <property type="entry name" value="XPG_I"/>
    <property type="match status" value="1"/>
</dbReference>
<feature type="compositionally biased region" description="Low complexity" evidence="3">
    <location>
        <begin position="461"/>
        <end position="473"/>
    </location>
</feature>
<dbReference type="SUPFAM" id="SSF88723">
    <property type="entry name" value="PIN domain-like"/>
    <property type="match status" value="1"/>
</dbReference>
<evidence type="ECO:0000256" key="2">
    <source>
        <dbReference type="ARBA" id="ARBA00022801"/>
    </source>
</evidence>
<name>A0A6A4VVW3_AMPAM</name>